<sequence length="85" mass="9167">MFKGKKHDCPNTSGAFHGARLDVSAAELRAAERVTQRPGISAPHINLSISRSRLSSGDAREAGPSAVPALKRTRASRHQCHKTRP</sequence>
<accession>A0ACC2HCY0</accession>
<organism evidence="1 2">
    <name type="scientific">Dallia pectoralis</name>
    <name type="common">Alaska blackfish</name>
    <dbReference type="NCBI Taxonomy" id="75939"/>
    <lineage>
        <taxon>Eukaryota</taxon>
        <taxon>Metazoa</taxon>
        <taxon>Chordata</taxon>
        <taxon>Craniata</taxon>
        <taxon>Vertebrata</taxon>
        <taxon>Euteleostomi</taxon>
        <taxon>Actinopterygii</taxon>
        <taxon>Neopterygii</taxon>
        <taxon>Teleostei</taxon>
        <taxon>Protacanthopterygii</taxon>
        <taxon>Esociformes</taxon>
        <taxon>Umbridae</taxon>
        <taxon>Dallia</taxon>
    </lineage>
</organism>
<dbReference type="Proteomes" id="UP001157502">
    <property type="component" value="Chromosome 3"/>
</dbReference>
<comment type="caution">
    <text evidence="1">The sequence shown here is derived from an EMBL/GenBank/DDBJ whole genome shotgun (WGS) entry which is preliminary data.</text>
</comment>
<dbReference type="EMBL" id="CM055730">
    <property type="protein sequence ID" value="KAJ8013717.1"/>
    <property type="molecule type" value="Genomic_DNA"/>
</dbReference>
<evidence type="ECO:0000313" key="1">
    <source>
        <dbReference type="EMBL" id="KAJ8013717.1"/>
    </source>
</evidence>
<name>A0ACC2HCY0_DALPE</name>
<proteinExistence type="predicted"/>
<evidence type="ECO:0000313" key="2">
    <source>
        <dbReference type="Proteomes" id="UP001157502"/>
    </source>
</evidence>
<protein>
    <submittedName>
        <fullName evidence="1">Uncharacterized protein</fullName>
    </submittedName>
</protein>
<keyword evidence="2" id="KW-1185">Reference proteome</keyword>
<reference evidence="1" key="1">
    <citation type="submission" date="2021-05" db="EMBL/GenBank/DDBJ databases">
        <authorList>
            <person name="Pan Q."/>
            <person name="Jouanno E."/>
            <person name="Zahm M."/>
            <person name="Klopp C."/>
            <person name="Cabau C."/>
            <person name="Louis A."/>
            <person name="Berthelot C."/>
            <person name="Parey E."/>
            <person name="Roest Crollius H."/>
            <person name="Montfort J."/>
            <person name="Robinson-Rechavi M."/>
            <person name="Bouchez O."/>
            <person name="Lampietro C."/>
            <person name="Lopez Roques C."/>
            <person name="Donnadieu C."/>
            <person name="Postlethwait J."/>
            <person name="Bobe J."/>
            <person name="Dillon D."/>
            <person name="Chandos A."/>
            <person name="von Hippel F."/>
            <person name="Guiguen Y."/>
        </authorList>
    </citation>
    <scope>NUCLEOTIDE SEQUENCE</scope>
    <source>
        <strain evidence="1">YG-Jan2019</strain>
    </source>
</reference>
<gene>
    <name evidence="1" type="ORF">DPEC_G00032680</name>
</gene>